<gene>
    <name evidence="6" type="ORF">GC722_07270</name>
</gene>
<evidence type="ECO:0000256" key="2">
    <source>
        <dbReference type="SAM" id="SignalP"/>
    </source>
</evidence>
<dbReference type="Proteomes" id="UP000435304">
    <property type="component" value="Unassembled WGS sequence"/>
</dbReference>
<keyword evidence="7" id="KW-1185">Reference proteome</keyword>
<dbReference type="InterPro" id="IPR051172">
    <property type="entry name" value="Chlamydia_OmcB"/>
</dbReference>
<accession>A0A6A9UW30</accession>
<dbReference type="InterPro" id="IPR001434">
    <property type="entry name" value="OmcB-like_DUF11"/>
</dbReference>
<feature type="domain" description="DUF7507" evidence="4">
    <location>
        <begin position="886"/>
        <end position="962"/>
    </location>
</feature>
<dbReference type="Pfam" id="PF24346">
    <property type="entry name" value="DUF7507"/>
    <property type="match status" value="1"/>
</dbReference>
<dbReference type="Pfam" id="PF01345">
    <property type="entry name" value="DUF11"/>
    <property type="match status" value="1"/>
</dbReference>
<evidence type="ECO:0000256" key="1">
    <source>
        <dbReference type="SAM" id="Phobius"/>
    </source>
</evidence>
<evidence type="ECO:0000259" key="3">
    <source>
        <dbReference type="Pfam" id="PF01345"/>
    </source>
</evidence>
<keyword evidence="1" id="KW-0812">Transmembrane</keyword>
<dbReference type="InterPro" id="IPR047589">
    <property type="entry name" value="DUF11_rpt"/>
</dbReference>
<feature type="domain" description="DUF7927" evidence="5">
    <location>
        <begin position="1236"/>
        <end position="1357"/>
    </location>
</feature>
<dbReference type="PANTHER" id="PTHR34819:SF3">
    <property type="entry name" value="CELL SURFACE PROTEIN"/>
    <property type="match status" value="1"/>
</dbReference>
<dbReference type="Gene3D" id="2.60.40.740">
    <property type="match status" value="1"/>
</dbReference>
<protein>
    <submittedName>
        <fullName evidence="6">DUF11 domain-containing protein</fullName>
    </submittedName>
</protein>
<organism evidence="6 7">
    <name type="scientific">Auraticoccus cholistanensis</name>
    <dbReference type="NCBI Taxonomy" id="2656650"/>
    <lineage>
        <taxon>Bacteria</taxon>
        <taxon>Bacillati</taxon>
        <taxon>Actinomycetota</taxon>
        <taxon>Actinomycetes</taxon>
        <taxon>Propionibacteriales</taxon>
        <taxon>Propionibacteriaceae</taxon>
        <taxon>Auraticoccus</taxon>
    </lineage>
</organism>
<evidence type="ECO:0000259" key="5">
    <source>
        <dbReference type="Pfam" id="PF25549"/>
    </source>
</evidence>
<dbReference type="Pfam" id="PF25549">
    <property type="entry name" value="DUF7927"/>
    <property type="match status" value="3"/>
</dbReference>
<name>A0A6A9UW30_9ACTN</name>
<proteinExistence type="predicted"/>
<feature type="chain" id="PRO_5039083762" evidence="2">
    <location>
        <begin position="17"/>
        <end position="1421"/>
    </location>
</feature>
<dbReference type="InterPro" id="IPR055354">
    <property type="entry name" value="DUF7507"/>
</dbReference>
<dbReference type="NCBIfam" id="TIGR01451">
    <property type="entry name" value="B_ant_repeat"/>
    <property type="match status" value="2"/>
</dbReference>
<keyword evidence="1" id="KW-1133">Transmembrane helix</keyword>
<evidence type="ECO:0000313" key="7">
    <source>
        <dbReference type="Proteomes" id="UP000435304"/>
    </source>
</evidence>
<feature type="signal peptide" evidence="2">
    <location>
        <begin position="1"/>
        <end position="16"/>
    </location>
</feature>
<feature type="domain" description="DUF7927" evidence="5">
    <location>
        <begin position="1109"/>
        <end position="1228"/>
    </location>
</feature>
<feature type="transmembrane region" description="Helical" evidence="1">
    <location>
        <begin position="1386"/>
        <end position="1406"/>
    </location>
</feature>
<feature type="domain" description="DUF7927" evidence="5">
    <location>
        <begin position="980"/>
        <end position="1102"/>
    </location>
</feature>
<evidence type="ECO:0000313" key="6">
    <source>
        <dbReference type="EMBL" id="MVA75822.1"/>
    </source>
</evidence>
<comment type="caution">
    <text evidence="6">The sequence shown here is derived from an EMBL/GenBank/DDBJ whole genome shotgun (WGS) entry which is preliminary data.</text>
</comment>
<dbReference type="RefSeq" id="WP_156609345.1">
    <property type="nucleotide sequence ID" value="NZ_WPCU01000005.1"/>
</dbReference>
<keyword evidence="2" id="KW-0732">Signal</keyword>
<dbReference type="PANTHER" id="PTHR34819">
    <property type="entry name" value="LARGE CYSTEINE-RICH PERIPLASMIC PROTEIN OMCB"/>
    <property type="match status" value="1"/>
</dbReference>
<feature type="domain" description="DUF11" evidence="3">
    <location>
        <begin position="560"/>
        <end position="668"/>
    </location>
</feature>
<evidence type="ECO:0000259" key="4">
    <source>
        <dbReference type="Pfam" id="PF24346"/>
    </source>
</evidence>
<dbReference type="EMBL" id="WPCU01000005">
    <property type="protein sequence ID" value="MVA75822.1"/>
    <property type="molecule type" value="Genomic_DNA"/>
</dbReference>
<keyword evidence="1" id="KW-0472">Membrane</keyword>
<dbReference type="InterPro" id="IPR057687">
    <property type="entry name" value="DUF7927"/>
</dbReference>
<sequence>MTALFMSMFSAGVAHAATVYEIEGEWEAGTPTTVGRGDVVTGIWRVNVNDDAEAPANDPVENVLFSVTLDNGVFRELPDVCVTGDEVDPQSTLSEDNRTLTCNLGTVEQGSAVVIQTPVVVDGLTGEQLTAVGEINGQEQPLPPLNIVNEFGMDIQFGQNTGSYYWNDDYTQLDVDLNWSLRLAAGSDPGPDSVTYRLQLTETNNGTIEPGTGLYGDVGCGPFNAYIANGHPWSELPNYPADQQTSFVDSCTLTPVAGQPGLFDLTLDGINYDLATVPTKDSAGNPLPTDWSYIASGSLWFSITTNRAGSIALQTNAPTYESTTGLFSTDLTENNTTTKSYTLPGRWSAPWYRGHTGAGGTNWDDTYRVSAGQTVAQFVNNTASRLGDVPDEQIHGQCLVFDTAYSSYASPEGERVPMIRGYDQEGAGGAAELENPPTLEYYVGTVTDPNAFVCGNDPGNWVDEEPADLETVQAVRILYPHSLLAEEGWQGIQLLAYTELDDDLEIGQDVWMFGSVFANGVWEGPGEPWDSNVITPTPGTRYPATNGRRDILRIIYATPAISKAGDRQVVRPGEPATFTLTYSANGAGAIPDTVDGYEIVDTLPVGMTYVPESTEPEPEVTTNGEGQQVLTWTLNEVPTNTPNTLTYQAVASDSVTPGQTLTNTATSSLAGQSSRPASAQVTVASSGYTLLGKSTAQWFMNNPDGEGNSTGSWTVNLRSSDPLPQAYTDTIDILPYNGDGRGTDFQGTYSVTSVDAPAGATVYYTTADRETLSDDPADEINGAPNAPSDIWSTTPVANPTAIRVIGGQLNPGEAFAFDVNIATEGAAPGDVWVNRAQSRAEHTRLVMRTSEPLTMGTMYSASLKKYVQDRDGEWHDAQDASDYPVFRIGDEVTYRIGVTNTGQGTLTNVQVTDDKFDQGAFLIEELAPGDVEYHEYTVTIEDSFGTSFVNTASATADQPEDAEDPVQINSDPAGVEVANYSVVKTSDPSGAAVNPGDVVTYTVEVTQEGSVAAEATFSDDLSDVLDDATVDADSIVASTGTAELDGEALVWTGTVPVGEVATVTYEAVVKSYDEIEADGNWILDNVVFSEGCAEEGDCNPPENPIGKFTYSKVSDPEPGTAVAPGQEIDYTITVSQQGEAAIPGASVVDDLSDVLDDATLDPATISASAGEAVLDGSTLSWTGDLAVDDVVTITYTVVVVEDGSDELVNPVTSEDPRGTCDEEVGCETTHLKGHFTYSKTADPGSGATVAEGDVITYTVTVSHQGKAPLEDATVVDDLTDVIDDAIYNGDVEASSGAVRYADSKLTWTGDLEVGQVVTFTYTVEVTGDGSDNLVNPVTTDDPRGTCDEAVGCQTEHPLEDAPVPAPGLGGGGTGVGGNLPNTGAPAVLGTLLAGLLMVGAGLTVVARRRRISLGKGQTSSL</sequence>
<reference evidence="6 7" key="1">
    <citation type="submission" date="2019-12" db="EMBL/GenBank/DDBJ databases">
        <title>Auraticoccus cholistani sp. nov., an actinomycete isolated from soil of Cholistan desert.</title>
        <authorList>
            <person name="Cheema M.T."/>
        </authorList>
    </citation>
    <scope>NUCLEOTIDE SEQUENCE [LARGE SCALE GENOMIC DNA]</scope>
    <source>
        <strain evidence="6 7">F435</strain>
    </source>
</reference>